<dbReference type="InterPro" id="IPR001789">
    <property type="entry name" value="Sig_transdc_resp-reg_receiver"/>
</dbReference>
<comment type="caution">
    <text evidence="4">The sequence shown here is derived from an EMBL/GenBank/DDBJ whole genome shotgun (WGS) entry which is preliminary data.</text>
</comment>
<keyword evidence="1 2" id="KW-0597">Phosphoprotein</keyword>
<organism evidence="4 5">
    <name type="scientific">Adonisia turfae CCMR0081</name>
    <dbReference type="NCBI Taxonomy" id="2292702"/>
    <lineage>
        <taxon>Bacteria</taxon>
        <taxon>Bacillati</taxon>
        <taxon>Cyanobacteriota</taxon>
        <taxon>Adonisia</taxon>
        <taxon>Adonisia turfae</taxon>
    </lineage>
</organism>
<proteinExistence type="predicted"/>
<dbReference type="Proteomes" id="UP000481033">
    <property type="component" value="Unassembled WGS sequence"/>
</dbReference>
<feature type="domain" description="Response regulatory" evidence="3">
    <location>
        <begin position="4"/>
        <end position="121"/>
    </location>
</feature>
<dbReference type="SUPFAM" id="SSF52172">
    <property type="entry name" value="CheY-like"/>
    <property type="match status" value="2"/>
</dbReference>
<sequence>MTWKILLVEHDEPMCRMLQQQLAQYGYEVVLANDGGDEGILMAVTELPDLILIATDLPVIDGWQTIKILKASTVTQNIPIMALMALTSDAEWGKVSESGCDDYELKPIDLTSVLNKIKALLSPENASALSAISYGFESPLFQDHLPASQRSREAQISKRWAQVANATNPTTTSSQSRVVYVDDSPVDSQVMAEIVRGAGYEYDNITEPLDAIPILLELRPKVIFLDLVMPFTNGYEVCAQIRRISTFRTTPIIIVTNNDGIIDRIRARIVGASGFFSKPVKKKRVLKVLNKYLGASREETIQSLSPSEF</sequence>
<dbReference type="RefSeq" id="WP_163702652.1">
    <property type="nucleotide sequence ID" value="NZ_QXHD01000004.1"/>
</dbReference>
<comment type="caution">
    <text evidence="2">Lacks conserved residue(s) required for the propagation of feature annotation.</text>
</comment>
<accession>A0A6M0RUC9</accession>
<dbReference type="InterPro" id="IPR050595">
    <property type="entry name" value="Bact_response_regulator"/>
</dbReference>
<reference evidence="4 5" key="1">
    <citation type="journal article" date="2020" name="Microb. Ecol.">
        <title>Ecogenomics of the Marine Benthic Filamentous Cyanobacterium Adonisia.</title>
        <authorList>
            <person name="Walter J.M."/>
            <person name="Coutinho F.H."/>
            <person name="Leomil L."/>
            <person name="Hargreaves P.I."/>
            <person name="Campeao M.E."/>
            <person name="Vieira V.V."/>
            <person name="Silva B.S."/>
            <person name="Fistarol G.O."/>
            <person name="Salomon P.S."/>
            <person name="Sawabe T."/>
            <person name="Mino S."/>
            <person name="Hosokawa M."/>
            <person name="Miyashita H."/>
            <person name="Maruyama F."/>
            <person name="van Verk M.C."/>
            <person name="Dutilh B.E."/>
            <person name="Thompson C.C."/>
            <person name="Thompson F.L."/>
        </authorList>
    </citation>
    <scope>NUCLEOTIDE SEQUENCE [LARGE SCALE GENOMIC DNA]</scope>
    <source>
        <strain evidence="4 5">CCMR0081</strain>
    </source>
</reference>
<dbReference type="AlphaFoldDB" id="A0A6M0RUC9"/>
<evidence type="ECO:0000313" key="4">
    <source>
        <dbReference type="EMBL" id="NEZ59867.1"/>
    </source>
</evidence>
<evidence type="ECO:0000259" key="3">
    <source>
        <dbReference type="PROSITE" id="PS50110"/>
    </source>
</evidence>
<dbReference type="SMART" id="SM00448">
    <property type="entry name" value="REC"/>
    <property type="match status" value="2"/>
</dbReference>
<dbReference type="PROSITE" id="PS50110">
    <property type="entry name" value="RESPONSE_REGULATORY"/>
    <property type="match status" value="2"/>
</dbReference>
<evidence type="ECO:0000256" key="2">
    <source>
        <dbReference type="PROSITE-ProRule" id="PRU00169"/>
    </source>
</evidence>
<keyword evidence="5" id="KW-1185">Reference proteome</keyword>
<feature type="modified residue" description="4-aspartylphosphate" evidence="2">
    <location>
        <position position="226"/>
    </location>
</feature>
<dbReference type="InterPro" id="IPR011006">
    <property type="entry name" value="CheY-like_superfamily"/>
</dbReference>
<feature type="domain" description="Response regulatory" evidence="3">
    <location>
        <begin position="177"/>
        <end position="293"/>
    </location>
</feature>
<evidence type="ECO:0000313" key="5">
    <source>
        <dbReference type="Proteomes" id="UP000481033"/>
    </source>
</evidence>
<dbReference type="Pfam" id="PF00072">
    <property type="entry name" value="Response_reg"/>
    <property type="match status" value="2"/>
</dbReference>
<evidence type="ECO:0000256" key="1">
    <source>
        <dbReference type="ARBA" id="ARBA00022553"/>
    </source>
</evidence>
<protein>
    <submittedName>
        <fullName evidence="4">Response regulator</fullName>
    </submittedName>
</protein>
<dbReference type="GO" id="GO:0000160">
    <property type="term" value="P:phosphorelay signal transduction system"/>
    <property type="evidence" value="ECO:0007669"/>
    <property type="project" value="InterPro"/>
</dbReference>
<dbReference type="Gene3D" id="3.40.50.2300">
    <property type="match status" value="2"/>
</dbReference>
<dbReference type="PANTHER" id="PTHR44591:SF23">
    <property type="entry name" value="CHEY SUBFAMILY"/>
    <property type="match status" value="1"/>
</dbReference>
<name>A0A6M0RUC9_9CYAN</name>
<gene>
    <name evidence="4" type="ORF">DXZ20_30345</name>
</gene>
<dbReference type="PANTHER" id="PTHR44591">
    <property type="entry name" value="STRESS RESPONSE REGULATOR PROTEIN 1"/>
    <property type="match status" value="1"/>
</dbReference>
<dbReference type="EMBL" id="QXHD01000004">
    <property type="protein sequence ID" value="NEZ59867.1"/>
    <property type="molecule type" value="Genomic_DNA"/>
</dbReference>